<keyword evidence="1" id="KW-0472">Membrane</keyword>
<gene>
    <name evidence="2" type="ORF">CAGEJMGA_00621</name>
</gene>
<feature type="transmembrane region" description="Helical" evidence="1">
    <location>
        <begin position="6"/>
        <end position="24"/>
    </location>
</feature>
<dbReference type="AlphaFoldDB" id="A0AAX3IRN9"/>
<dbReference type="EMBL" id="CABFLD010000033">
    <property type="protein sequence ID" value="VTX56064.1"/>
    <property type="molecule type" value="Genomic_DNA"/>
</dbReference>
<sequence>MSNFLILIISSGILFVLIYLFIISESYSKKIKLRDDMIFDQISRFSIEHKHYGCKTLVAVDRELENICLIELNNIPKGLEDNSEKTFKYLKADDILQVELFEGGNSVTSSSRSIGGAVVGGALFGGVGAIVGGLGSSTKSSETVNKIQIRLVVNDKTNPIYDIDFLSVEIDKNELLFESISKQARTWYGYFEVMINNAKDNVEEIKEKDIDVITKLERLNLLKASKAISEEEFSILKKDLLGK</sequence>
<organism evidence="2 3">
    <name type="scientific">Haemophilus influenzae</name>
    <dbReference type="NCBI Taxonomy" id="727"/>
    <lineage>
        <taxon>Bacteria</taxon>
        <taxon>Pseudomonadati</taxon>
        <taxon>Pseudomonadota</taxon>
        <taxon>Gammaproteobacteria</taxon>
        <taxon>Pasteurellales</taxon>
        <taxon>Pasteurellaceae</taxon>
        <taxon>Haemophilus</taxon>
    </lineage>
</organism>
<evidence type="ECO:0000256" key="1">
    <source>
        <dbReference type="SAM" id="Phobius"/>
    </source>
</evidence>
<protein>
    <recommendedName>
        <fullName evidence="4">SHOCT domain-containing protein</fullName>
    </recommendedName>
</protein>
<evidence type="ECO:0008006" key="4">
    <source>
        <dbReference type="Google" id="ProtNLM"/>
    </source>
</evidence>
<reference evidence="2" key="1">
    <citation type="submission" date="2019-05" db="EMBL/GenBank/DDBJ databases">
        <authorList>
            <person name="Hibberd M."/>
        </authorList>
    </citation>
    <scope>NUCLEOTIDE SEQUENCE</scope>
    <source>
        <strain evidence="2">Haemophilus_influenzae_BgEED16</strain>
    </source>
</reference>
<evidence type="ECO:0000313" key="3">
    <source>
        <dbReference type="Proteomes" id="UP000658741"/>
    </source>
</evidence>
<name>A0AAX3IRN9_HAEIF</name>
<dbReference type="Proteomes" id="UP000658741">
    <property type="component" value="Unassembled WGS sequence"/>
</dbReference>
<comment type="caution">
    <text evidence="2">The sequence shown here is derived from an EMBL/GenBank/DDBJ whole genome shotgun (WGS) entry which is preliminary data.</text>
</comment>
<keyword evidence="1" id="KW-1133">Transmembrane helix</keyword>
<keyword evidence="1" id="KW-0812">Transmembrane</keyword>
<dbReference type="RefSeq" id="WP_204704476.1">
    <property type="nucleotide sequence ID" value="NZ_CABFLD010000033.1"/>
</dbReference>
<proteinExistence type="predicted"/>
<accession>A0AAX3IRN9</accession>
<evidence type="ECO:0000313" key="2">
    <source>
        <dbReference type="EMBL" id="VTX56064.1"/>
    </source>
</evidence>